<dbReference type="OrthoDB" id="3270451at2759"/>
<evidence type="ECO:0000256" key="1">
    <source>
        <dbReference type="SAM" id="MobiDB-lite"/>
    </source>
</evidence>
<evidence type="ECO:0000313" key="3">
    <source>
        <dbReference type="Proteomes" id="UP000284706"/>
    </source>
</evidence>
<feature type="region of interest" description="Disordered" evidence="1">
    <location>
        <begin position="525"/>
        <end position="558"/>
    </location>
</feature>
<accession>A0A409WWQ5</accession>
<reference evidence="2 3" key="1">
    <citation type="journal article" date="2018" name="Evol. Lett.">
        <title>Horizontal gene cluster transfer increased hallucinogenic mushroom diversity.</title>
        <authorList>
            <person name="Reynolds H.T."/>
            <person name="Vijayakumar V."/>
            <person name="Gluck-Thaler E."/>
            <person name="Korotkin H.B."/>
            <person name="Matheny P.B."/>
            <person name="Slot J.C."/>
        </authorList>
    </citation>
    <scope>NUCLEOTIDE SEQUENCE [LARGE SCALE GENOMIC DNA]</scope>
    <source>
        <strain evidence="2 3">SRW20</strain>
    </source>
</reference>
<proteinExistence type="predicted"/>
<protein>
    <submittedName>
        <fullName evidence="2">Uncharacterized protein</fullName>
    </submittedName>
</protein>
<feature type="compositionally biased region" description="Acidic residues" evidence="1">
    <location>
        <begin position="533"/>
        <end position="550"/>
    </location>
</feature>
<dbReference type="Proteomes" id="UP000284706">
    <property type="component" value="Unassembled WGS sequence"/>
</dbReference>
<dbReference type="InParanoid" id="A0A409WWQ5"/>
<name>A0A409WWQ5_9AGAR</name>
<dbReference type="EMBL" id="NHYE01004681">
    <property type="protein sequence ID" value="PPQ82942.1"/>
    <property type="molecule type" value="Genomic_DNA"/>
</dbReference>
<organism evidence="2 3">
    <name type="scientific">Gymnopilus dilepis</name>
    <dbReference type="NCBI Taxonomy" id="231916"/>
    <lineage>
        <taxon>Eukaryota</taxon>
        <taxon>Fungi</taxon>
        <taxon>Dikarya</taxon>
        <taxon>Basidiomycota</taxon>
        <taxon>Agaricomycotina</taxon>
        <taxon>Agaricomycetes</taxon>
        <taxon>Agaricomycetidae</taxon>
        <taxon>Agaricales</taxon>
        <taxon>Agaricineae</taxon>
        <taxon>Hymenogastraceae</taxon>
        <taxon>Gymnopilus</taxon>
    </lineage>
</organism>
<comment type="caution">
    <text evidence="2">The sequence shown here is derived from an EMBL/GenBank/DDBJ whole genome shotgun (WGS) entry which is preliminary data.</text>
</comment>
<evidence type="ECO:0000313" key="2">
    <source>
        <dbReference type="EMBL" id="PPQ82942.1"/>
    </source>
</evidence>
<sequence>MNQEDDDVAARRAISPFISDVICRTDVLQRGHEWWLRVLEHSRPEYHRLFAQFAAYEQCLFGITTGTVKHGLMRELLGVNLVSAVTPGSATCLAKSNNAKRNWTAAQYGSLCSLFTLYWLADLLVFMAGEGHRLSAGRVINRTQKARGLMGYNILNNWPTYLLRFNDVVLRDSSDLLSPYTAVGSVCHKLLQFLTSNACKSAQYHVLSNITVAALHLAFLRDYAFPRGTLPDLPDQISEAIIVDASPELRFFLAELANVAFLFATTRNRTAKGGQSLASFRAPLQLALAITPLYLLSDTVLCKKSWNRRAILKLAFGLGNDKPVALIQAEKVLWDVLFLLANGALQPADVLKKLKSDLPWDSIKSTQMKGELSWFCFIRESIVDSLGDDAPSSCVTSENTGDLATPQSVSLSALPSESSSPSVETAEPIYASSQWKHLSPIPSETKEIEETGCTRLSGEEPSSRTTLNSNSLKNSVMDVEKSPLRIASVASSAYGIADAVDASISDSANEREAVSFVFSSSGDANEHDISEGISDEDWIVDDDDYSASEDDSGRRSLNDSPMIHAEHSPLFLPGSPHESDAEHFQISPNLFLVDSGGACPSSALGSDVEFISESAHREVIHAHLSSFLDPFDGVRGVVGNIFSRMQIQSQELYKLFNANGRAFHLRPESHVSGLVKPLNFHVDACLPQDQDSLSRIKHVLHGVESGYCNDKAMHLSDPSRSAIAVYSFADFNHLADKQFQDLLAGRVVVVTGAQVSPYTFDEAGFSALYPLQNRVVIKDYSCRLSTDDSRVYSDGALSTFTPSVPVEERERLNGLQGQHEDTHSMYLGFLKDVLCESKESQGRMLEVAHIPLPHKDATSTIHCSTDRRAWYRTLGILRPPAPKEYPSSELHWAAISTRDTASLFRLPPHGMNLFSSVRCGRQAWFFPRKSSDVANEAQHTIAALAAVDDSSVEAVVLELGDLIVMSSFIRGDQPFSTYTMEPAIVQGEYFYSTPLMGATAKGIYESFKSGVSVPDLSTMGSHDLRRRILDFYRLSFLEHKSAECDASFSDLPDIHTCSGLLTLLDICNLHVLANIVDYRTYQLDSVHQPPPLLNRGVRLFLTSFRSLDRITKNERLSMVYARGVALELLDWIRDLCHISSRDSGIFPDFPTSYLIAQLSTIVQDAENDSFIADSPAFRETLRREVVNVLSCDEALSINWQRRTDPILLDFKTLNFERDCTVCWAQGPVKPLDYAKLLRRGMTAFDSECLWSNESRTQNRDLAMDDRVFSGDDVSHSHKRRRV</sequence>
<keyword evidence="3" id="KW-1185">Reference proteome</keyword>
<gene>
    <name evidence="2" type="ORF">CVT26_005172</name>
</gene>